<feature type="signal peptide" evidence="1">
    <location>
        <begin position="1"/>
        <end position="28"/>
    </location>
</feature>
<dbReference type="Proteomes" id="UP000707352">
    <property type="component" value="Unassembled WGS sequence"/>
</dbReference>
<dbReference type="EMBL" id="JAATJS010000004">
    <property type="protein sequence ID" value="NIX77810.1"/>
    <property type="molecule type" value="Genomic_DNA"/>
</dbReference>
<reference evidence="2 3" key="1">
    <citation type="submission" date="2020-03" db="EMBL/GenBank/DDBJ databases">
        <title>The genome sequence of Microvirga sp. c23x22.</title>
        <authorList>
            <person name="Zhang X."/>
        </authorList>
    </citation>
    <scope>NUCLEOTIDE SEQUENCE [LARGE SCALE GENOMIC DNA]</scope>
    <source>
        <strain evidence="3">c23x22</strain>
    </source>
</reference>
<comment type="caution">
    <text evidence="2">The sequence shown here is derived from an EMBL/GenBank/DDBJ whole genome shotgun (WGS) entry which is preliminary data.</text>
</comment>
<keyword evidence="1" id="KW-0732">Signal</keyword>
<proteinExistence type="predicted"/>
<evidence type="ECO:0000313" key="3">
    <source>
        <dbReference type="Proteomes" id="UP000707352"/>
    </source>
</evidence>
<organism evidence="2 3">
    <name type="scientific">Microvirga terricola</name>
    <dbReference type="NCBI Taxonomy" id="2719797"/>
    <lineage>
        <taxon>Bacteria</taxon>
        <taxon>Pseudomonadati</taxon>
        <taxon>Pseudomonadota</taxon>
        <taxon>Alphaproteobacteria</taxon>
        <taxon>Hyphomicrobiales</taxon>
        <taxon>Methylobacteriaceae</taxon>
        <taxon>Microvirga</taxon>
    </lineage>
</organism>
<keyword evidence="3" id="KW-1185">Reference proteome</keyword>
<evidence type="ECO:0000313" key="2">
    <source>
        <dbReference type="EMBL" id="NIX77810.1"/>
    </source>
</evidence>
<name>A0ABX0VFQ6_9HYPH</name>
<dbReference type="RefSeq" id="WP_167673692.1">
    <property type="nucleotide sequence ID" value="NZ_JAATJS010000004.1"/>
</dbReference>
<evidence type="ECO:0000256" key="1">
    <source>
        <dbReference type="SAM" id="SignalP"/>
    </source>
</evidence>
<sequence>MRSASQFKTSFKALLAAAAFGVSAIALAVPTEARMGGFGGFHGGGFGGFHGGLGGFHGGFGGFHGGFARPMFIHPGFRGGFHPAFAGRPFFAHRAVFVNRPFIGRRAAFVHNPFFIHRNRFFFHRHRFFNNNAFAVGLASGAVLGGLYDYGYPYYNTAYGDDCYYVRRRAVNQWGYVVWRRALVCDYDYNY</sequence>
<gene>
    <name evidence="2" type="ORF">HB375_14505</name>
</gene>
<accession>A0ABX0VFQ6</accession>
<feature type="chain" id="PRO_5047111297" evidence="1">
    <location>
        <begin position="29"/>
        <end position="191"/>
    </location>
</feature>
<protein>
    <submittedName>
        <fullName evidence="2">Uncharacterized protein</fullName>
    </submittedName>
</protein>